<dbReference type="InterPro" id="IPR039762">
    <property type="entry name" value="Nmd2/UPF2"/>
</dbReference>
<dbReference type="GO" id="GO:0005737">
    <property type="term" value="C:cytoplasm"/>
    <property type="evidence" value="ECO:0007669"/>
    <property type="project" value="TreeGrafter"/>
</dbReference>
<dbReference type="PANTHER" id="PTHR12839">
    <property type="entry name" value="NONSENSE-MEDIATED MRNA DECAY PROTEIN 2 UP-FRAMESHIFT SUPPRESSOR 2"/>
    <property type="match status" value="1"/>
</dbReference>
<dbReference type="EMBL" id="LSYV01000061">
    <property type="protein sequence ID" value="KXZ44963.1"/>
    <property type="molecule type" value="Genomic_DNA"/>
</dbReference>
<evidence type="ECO:0000313" key="2">
    <source>
        <dbReference type="EMBL" id="KXZ44963.1"/>
    </source>
</evidence>
<feature type="compositionally biased region" description="Gly residues" evidence="1">
    <location>
        <begin position="76"/>
        <end position="95"/>
    </location>
</feature>
<dbReference type="STRING" id="33097.A0A150G599"/>
<reference evidence="3" key="1">
    <citation type="journal article" date="2016" name="Nat. Commun.">
        <title>The Gonium pectorale genome demonstrates co-option of cell cycle regulation during the evolution of multicellularity.</title>
        <authorList>
            <person name="Hanschen E.R."/>
            <person name="Marriage T.N."/>
            <person name="Ferris P.J."/>
            <person name="Hamaji T."/>
            <person name="Toyoda A."/>
            <person name="Fujiyama A."/>
            <person name="Neme R."/>
            <person name="Noguchi H."/>
            <person name="Minakuchi Y."/>
            <person name="Suzuki M."/>
            <person name="Kawai-Toyooka H."/>
            <person name="Smith D.R."/>
            <person name="Sparks H."/>
            <person name="Anderson J."/>
            <person name="Bakaric R."/>
            <person name="Luria V."/>
            <person name="Karger A."/>
            <person name="Kirschner M.W."/>
            <person name="Durand P.M."/>
            <person name="Michod R.E."/>
            <person name="Nozaki H."/>
            <person name="Olson B.J."/>
        </authorList>
    </citation>
    <scope>NUCLEOTIDE SEQUENCE [LARGE SCALE GENOMIC DNA]</scope>
    <source>
        <strain evidence="3">NIES-2863</strain>
    </source>
</reference>
<comment type="caution">
    <text evidence="2">The sequence shown here is derived from an EMBL/GenBank/DDBJ whole genome shotgun (WGS) entry which is preliminary data.</text>
</comment>
<sequence>MQLRAYILSKAALPLDVEFDLQDALHSLRPNLRRYNTYDEALAAVQDIIAREVAQFGAPLGTIGEEEGDEDERRGGGGGGRNGGGAGGAGGGGGAGEEDEDVELAAAEARSLDEMSGRSSGDERDELDEDFEREWTALMSETQSRLGGVSLAPRGEGGGCRTRGRVSVPRVPLSSAVALAVRQREEEEAREREEMKRLVLAANRRVPYRTVPYHTLL</sequence>
<dbReference type="GO" id="GO:0000184">
    <property type="term" value="P:nuclear-transcribed mRNA catabolic process, nonsense-mediated decay"/>
    <property type="evidence" value="ECO:0007669"/>
    <property type="project" value="InterPro"/>
</dbReference>
<organism evidence="2 3">
    <name type="scientific">Gonium pectorale</name>
    <name type="common">Green alga</name>
    <dbReference type="NCBI Taxonomy" id="33097"/>
    <lineage>
        <taxon>Eukaryota</taxon>
        <taxon>Viridiplantae</taxon>
        <taxon>Chlorophyta</taxon>
        <taxon>core chlorophytes</taxon>
        <taxon>Chlorophyceae</taxon>
        <taxon>CS clade</taxon>
        <taxon>Chlamydomonadales</taxon>
        <taxon>Volvocaceae</taxon>
        <taxon>Gonium</taxon>
    </lineage>
</organism>
<dbReference type="PANTHER" id="PTHR12839:SF7">
    <property type="entry name" value="REGULATOR OF NONSENSE TRANSCRIPTS 2"/>
    <property type="match status" value="1"/>
</dbReference>
<keyword evidence="3" id="KW-1185">Reference proteome</keyword>
<protein>
    <submittedName>
        <fullName evidence="2">Uncharacterized protein</fullName>
    </submittedName>
</protein>
<feature type="region of interest" description="Disordered" evidence="1">
    <location>
        <begin position="60"/>
        <end position="166"/>
    </location>
</feature>
<dbReference type="Gene3D" id="1.25.40.180">
    <property type="match status" value="1"/>
</dbReference>
<dbReference type="OrthoDB" id="27832at2759"/>
<dbReference type="GO" id="GO:0035145">
    <property type="term" value="C:exon-exon junction complex"/>
    <property type="evidence" value="ECO:0007669"/>
    <property type="project" value="TreeGrafter"/>
</dbReference>
<feature type="compositionally biased region" description="Basic and acidic residues" evidence="1">
    <location>
        <begin position="110"/>
        <end position="122"/>
    </location>
</feature>
<evidence type="ECO:0000256" key="1">
    <source>
        <dbReference type="SAM" id="MobiDB-lite"/>
    </source>
</evidence>
<name>A0A150G599_GONPE</name>
<accession>A0A150G599</accession>
<gene>
    <name evidence="2" type="ORF">GPECTOR_60g741</name>
</gene>
<dbReference type="Proteomes" id="UP000075714">
    <property type="component" value="Unassembled WGS sequence"/>
</dbReference>
<dbReference type="AlphaFoldDB" id="A0A150G599"/>
<evidence type="ECO:0000313" key="3">
    <source>
        <dbReference type="Proteomes" id="UP000075714"/>
    </source>
</evidence>
<proteinExistence type="predicted"/>
<feature type="compositionally biased region" description="Acidic residues" evidence="1">
    <location>
        <begin position="123"/>
        <end position="132"/>
    </location>
</feature>